<feature type="compositionally biased region" description="Low complexity" evidence="1">
    <location>
        <begin position="271"/>
        <end position="302"/>
    </location>
</feature>
<name>A0ABP7MJ83_9ACTN</name>
<proteinExistence type="predicted"/>
<dbReference type="RefSeq" id="WP_345283559.1">
    <property type="nucleotide sequence ID" value="NZ_BAABAJ010000009.1"/>
</dbReference>
<feature type="compositionally biased region" description="Gly residues" evidence="1">
    <location>
        <begin position="216"/>
        <end position="244"/>
    </location>
</feature>
<feature type="compositionally biased region" description="Basic residues" evidence="1">
    <location>
        <begin position="107"/>
        <end position="116"/>
    </location>
</feature>
<evidence type="ECO:0000313" key="3">
    <source>
        <dbReference type="EMBL" id="GAA3922115.1"/>
    </source>
</evidence>
<reference evidence="4" key="1">
    <citation type="journal article" date="2019" name="Int. J. Syst. Evol. Microbiol.">
        <title>The Global Catalogue of Microorganisms (GCM) 10K type strain sequencing project: providing services to taxonomists for standard genome sequencing and annotation.</title>
        <authorList>
            <consortium name="The Broad Institute Genomics Platform"/>
            <consortium name="The Broad Institute Genome Sequencing Center for Infectious Disease"/>
            <person name="Wu L."/>
            <person name="Ma J."/>
        </authorList>
    </citation>
    <scope>NUCLEOTIDE SEQUENCE [LARGE SCALE GENOMIC DNA]</scope>
    <source>
        <strain evidence="4">JCM 16956</strain>
    </source>
</reference>
<keyword evidence="2" id="KW-1133">Transmembrane helix</keyword>
<feature type="region of interest" description="Disordered" evidence="1">
    <location>
        <begin position="145"/>
        <end position="319"/>
    </location>
</feature>
<evidence type="ECO:0008006" key="5">
    <source>
        <dbReference type="Google" id="ProtNLM"/>
    </source>
</evidence>
<evidence type="ECO:0000256" key="2">
    <source>
        <dbReference type="SAM" id="Phobius"/>
    </source>
</evidence>
<feature type="compositionally biased region" description="Low complexity" evidence="1">
    <location>
        <begin position="38"/>
        <end position="61"/>
    </location>
</feature>
<feature type="compositionally biased region" description="Pro residues" evidence="1">
    <location>
        <begin position="303"/>
        <end position="315"/>
    </location>
</feature>
<feature type="transmembrane region" description="Helical" evidence="2">
    <location>
        <begin position="116"/>
        <end position="136"/>
    </location>
</feature>
<protein>
    <recommendedName>
        <fullName evidence="5">Zinc ribbon domain-containing protein</fullName>
    </recommendedName>
</protein>
<dbReference type="Proteomes" id="UP001501000">
    <property type="component" value="Unassembled WGS sequence"/>
</dbReference>
<evidence type="ECO:0000313" key="4">
    <source>
        <dbReference type="Proteomes" id="UP001501000"/>
    </source>
</evidence>
<feature type="compositionally biased region" description="Pro residues" evidence="1">
    <location>
        <begin position="255"/>
        <end position="270"/>
    </location>
</feature>
<organism evidence="3 4">
    <name type="scientific">Streptomyces gulbargensis</name>
    <dbReference type="NCBI Taxonomy" id="364901"/>
    <lineage>
        <taxon>Bacteria</taxon>
        <taxon>Bacillati</taxon>
        <taxon>Actinomycetota</taxon>
        <taxon>Actinomycetes</taxon>
        <taxon>Kitasatosporales</taxon>
        <taxon>Streptomycetaceae</taxon>
        <taxon>Streptomyces</taxon>
    </lineage>
</organism>
<comment type="caution">
    <text evidence="3">The sequence shown here is derived from an EMBL/GenBank/DDBJ whole genome shotgun (WGS) entry which is preliminary data.</text>
</comment>
<keyword evidence="2" id="KW-0472">Membrane</keyword>
<accession>A0ABP7MJ83</accession>
<evidence type="ECO:0000256" key="1">
    <source>
        <dbReference type="SAM" id="MobiDB-lite"/>
    </source>
</evidence>
<feature type="region of interest" description="Disordered" evidence="1">
    <location>
        <begin position="25"/>
        <end position="116"/>
    </location>
</feature>
<dbReference type="EMBL" id="BAABAJ010000009">
    <property type="protein sequence ID" value="GAA3922115.1"/>
    <property type="molecule type" value="Genomic_DNA"/>
</dbReference>
<sequence>MDYCHPCRRHLNGALACAGCGTPAQELRQQAPRPSGETAAPGPYAAPAAYGSYGTPYGTPAAPSAEPTGPAEPELEVPPEHVYELDVVAPPRPAPGGRRAAREGARRGKRGGGRRGRAVLVGTLGLVLAAGTMTVLRTVLAEPDDGGAATAVREERPVATSPEAVPEPDPTGTPAQPDGSGPDIVTDAPSAGVTRARQVSAGTATGHGTDPKGADSGTGAGTGSGTGTGSGAGTGSGSGTGEGAGDAPQESPTVTGPPSPTAPAVTPPPSATATAPGTPAPTSAPGDPGPTPGDTTAPAPTRTAPPTPTPTPAPSEPECTRFLWWCV</sequence>
<gene>
    <name evidence="3" type="ORF">GCM10022244_34200</name>
</gene>
<keyword evidence="4" id="KW-1185">Reference proteome</keyword>
<feature type="compositionally biased region" description="Low complexity" evidence="1">
    <location>
        <begin position="245"/>
        <end position="254"/>
    </location>
</feature>
<keyword evidence="2" id="KW-0812">Transmembrane</keyword>